<evidence type="ECO:0000313" key="2">
    <source>
        <dbReference type="Proteomes" id="UP000615446"/>
    </source>
</evidence>
<sequence>MSCFFGWEPWKIVITRKLKSIKDHLEVHDNLEGLKRLFEEDEVLGGIRDVEEEEFTFPKNKIQFNYLRN</sequence>
<name>A0A8H3LT94_9GLOM</name>
<reference evidence="1" key="1">
    <citation type="submission" date="2019-10" db="EMBL/GenBank/DDBJ databases">
        <title>Conservation and host-specific expression of non-tandemly repeated heterogenous ribosome RNA gene in arbuscular mycorrhizal fungi.</title>
        <authorList>
            <person name="Maeda T."/>
            <person name="Kobayashi Y."/>
            <person name="Nakagawa T."/>
            <person name="Ezawa T."/>
            <person name="Yamaguchi K."/>
            <person name="Bino T."/>
            <person name="Nishimoto Y."/>
            <person name="Shigenobu S."/>
            <person name="Kawaguchi M."/>
        </authorList>
    </citation>
    <scope>NUCLEOTIDE SEQUENCE</scope>
    <source>
        <strain evidence="1">HR1</strain>
    </source>
</reference>
<dbReference type="AlphaFoldDB" id="A0A8H3LT94"/>
<accession>A0A8H3LT94</accession>
<evidence type="ECO:0000313" key="1">
    <source>
        <dbReference type="EMBL" id="GES91726.1"/>
    </source>
</evidence>
<protein>
    <submittedName>
        <fullName evidence="1">Uncharacterized protein</fullName>
    </submittedName>
</protein>
<organism evidence="1 2">
    <name type="scientific">Rhizophagus clarus</name>
    <dbReference type="NCBI Taxonomy" id="94130"/>
    <lineage>
        <taxon>Eukaryota</taxon>
        <taxon>Fungi</taxon>
        <taxon>Fungi incertae sedis</taxon>
        <taxon>Mucoromycota</taxon>
        <taxon>Glomeromycotina</taxon>
        <taxon>Glomeromycetes</taxon>
        <taxon>Glomerales</taxon>
        <taxon>Glomeraceae</taxon>
        <taxon>Rhizophagus</taxon>
    </lineage>
</organism>
<dbReference type="Proteomes" id="UP000615446">
    <property type="component" value="Unassembled WGS sequence"/>
</dbReference>
<proteinExistence type="predicted"/>
<comment type="caution">
    <text evidence="1">The sequence shown here is derived from an EMBL/GenBank/DDBJ whole genome shotgun (WGS) entry which is preliminary data.</text>
</comment>
<dbReference type="EMBL" id="BLAL01000206">
    <property type="protein sequence ID" value="GES91726.1"/>
    <property type="molecule type" value="Genomic_DNA"/>
</dbReference>
<gene>
    <name evidence="1" type="ORF">RCL2_001853000</name>
</gene>